<organism evidence="2 3">
    <name type="scientific">Paenibacillus oralis</name>
    <dbReference type="NCBI Taxonomy" id="2490856"/>
    <lineage>
        <taxon>Bacteria</taxon>
        <taxon>Bacillati</taxon>
        <taxon>Bacillota</taxon>
        <taxon>Bacilli</taxon>
        <taxon>Bacillales</taxon>
        <taxon>Paenibacillaceae</taxon>
        <taxon>Paenibacillus</taxon>
    </lineage>
</organism>
<gene>
    <name evidence="2" type="ORF">EHV15_34770</name>
</gene>
<dbReference type="AlphaFoldDB" id="A0A3P3TCE0"/>
<protein>
    <submittedName>
        <fullName evidence="2">Transcriptional regulator</fullName>
    </submittedName>
</protein>
<keyword evidence="3" id="KW-1185">Reference proteome</keyword>
<sequence>MQEYRERSEKVEKRGGTRKGAGRPSIGIKKMVTITLEADEWAEIDALIAVGEFKGYTDYFRSQHRANKEAH</sequence>
<comment type="caution">
    <text evidence="2">The sequence shown here is derived from an EMBL/GenBank/DDBJ whole genome shotgun (WGS) entry which is preliminary data.</text>
</comment>
<name>A0A3P3TCE0_9BACL</name>
<feature type="compositionally biased region" description="Basic and acidic residues" evidence="1">
    <location>
        <begin position="1"/>
        <end position="15"/>
    </location>
</feature>
<proteinExistence type="predicted"/>
<evidence type="ECO:0000313" key="2">
    <source>
        <dbReference type="EMBL" id="RRJ54758.1"/>
    </source>
</evidence>
<dbReference type="EMBL" id="RRCN01000002">
    <property type="protein sequence ID" value="RRJ54758.1"/>
    <property type="molecule type" value="Genomic_DNA"/>
</dbReference>
<evidence type="ECO:0000313" key="3">
    <source>
        <dbReference type="Proteomes" id="UP000267017"/>
    </source>
</evidence>
<dbReference type="Proteomes" id="UP000267017">
    <property type="component" value="Unassembled WGS sequence"/>
</dbReference>
<feature type="region of interest" description="Disordered" evidence="1">
    <location>
        <begin position="1"/>
        <end position="24"/>
    </location>
</feature>
<reference evidence="2 3" key="1">
    <citation type="submission" date="2018-11" db="EMBL/GenBank/DDBJ databases">
        <title>Genome sequencing of Paenibacillus sp. KCOM 3021 (= ChDC PVNT-B20).</title>
        <authorList>
            <person name="Kook J.-K."/>
            <person name="Park S.-N."/>
            <person name="Lim Y.K."/>
        </authorList>
    </citation>
    <scope>NUCLEOTIDE SEQUENCE [LARGE SCALE GENOMIC DNA]</scope>
    <source>
        <strain evidence="2 3">KCOM 3021</strain>
    </source>
</reference>
<dbReference type="OrthoDB" id="2898209at2"/>
<evidence type="ECO:0000256" key="1">
    <source>
        <dbReference type="SAM" id="MobiDB-lite"/>
    </source>
</evidence>
<dbReference type="RefSeq" id="WP_128635843.1">
    <property type="nucleotide sequence ID" value="NZ_RRCN01000002.1"/>
</dbReference>
<accession>A0A3P3TCE0</accession>